<evidence type="ECO:0000259" key="2">
    <source>
        <dbReference type="Pfam" id="PF22788"/>
    </source>
</evidence>
<sequence length="523" mass="57899">MEETTGLFDEITAATTSGGSYGRLEMLFERSMTDLIAQRCGIVEVLVRLMEMENGAGADISGSDAGKCGEAMGSSSRKCFAMGMTFLGAALVLSGSAEGSDVARLLVSLVENHLLADNPLVYRQLRGHAYALRRFEQLLKGYVALLNGGGETNNSSKLSFLQRAVRCFAPSDFHLTIAHPLFVREAARCRHHSFALEVMRRPVLEVSPADTGAGIACFCSYYYEGGILLSEMECWDDAAAWLRTALSVSKCVASPCRREIQSRSDAWDGRSVVTTLVSAMKVLILVNIILRGEWSDKSERLTPQRFIQLFRSNDIEPYVRLLAASSQRDGKRWQAVKKHFETQWQQDGTESLVQKAWSRLKRHMVRDIAKVACRVHLSSITAALRSHSVLIDTRGIVPSDDLWVKELLISMANDGELVVSIQNVVENDNEEGHATEHPEQLVVQLALPPKQLPLPLGCRYEKVRMTSSDITARVAASGDVLKYLQNELQRCEMLRPALMQLVGPADFGGAPISQMWSEQQESC</sequence>
<dbReference type="GO" id="GO:0006511">
    <property type="term" value="P:ubiquitin-dependent protein catabolic process"/>
    <property type="evidence" value="ECO:0007669"/>
    <property type="project" value="TreeGrafter"/>
</dbReference>
<dbReference type="InterPro" id="IPR055089">
    <property type="entry name" value="COP9_N"/>
</dbReference>
<evidence type="ECO:0000256" key="1">
    <source>
        <dbReference type="ARBA" id="ARBA00022490"/>
    </source>
</evidence>
<reference evidence="3" key="1">
    <citation type="journal article" date="2012" name="Proc. Natl. Acad. Sci. U.S.A.">
        <title>Antigenic diversity is generated by distinct evolutionary mechanisms in African trypanosome species.</title>
        <authorList>
            <person name="Jackson A.P."/>
            <person name="Berry A."/>
            <person name="Aslett M."/>
            <person name="Allison H.C."/>
            <person name="Burton P."/>
            <person name="Vavrova-Anderson J."/>
            <person name="Brown R."/>
            <person name="Browne H."/>
            <person name="Corton N."/>
            <person name="Hauser H."/>
            <person name="Gamble J."/>
            <person name="Gilderthorp R."/>
            <person name="Marcello L."/>
            <person name="McQuillan J."/>
            <person name="Otto T.D."/>
            <person name="Quail M.A."/>
            <person name="Sanders M.J."/>
            <person name="van Tonder A."/>
            <person name="Ginger M.L."/>
            <person name="Field M.C."/>
            <person name="Barry J.D."/>
            <person name="Hertz-Fowler C."/>
            <person name="Berriman M."/>
        </authorList>
    </citation>
    <scope>NUCLEOTIDE SEQUENCE</scope>
    <source>
        <strain evidence="3">Y486</strain>
    </source>
</reference>
<dbReference type="GO" id="GO:0008180">
    <property type="term" value="C:COP9 signalosome"/>
    <property type="evidence" value="ECO:0007669"/>
    <property type="project" value="TreeGrafter"/>
</dbReference>
<dbReference type="EMBL" id="HE573026">
    <property type="protein sequence ID" value="CCC51646.1"/>
    <property type="molecule type" value="Genomic_DNA"/>
</dbReference>
<dbReference type="InterPro" id="IPR050756">
    <property type="entry name" value="CSN3"/>
</dbReference>
<dbReference type="AlphaFoldDB" id="G0U6Y9"/>
<dbReference type="VEuPathDB" id="TriTrypDB:TvY486_1006930"/>
<feature type="domain" description="COP9 signalosome complex subunit 3 N-terminal helical repeats" evidence="2">
    <location>
        <begin position="135"/>
        <end position="254"/>
    </location>
</feature>
<accession>G0U6Y9</accession>
<name>G0U6Y9_TRYVY</name>
<protein>
    <recommendedName>
        <fullName evidence="2">COP9 signalosome complex subunit 3 N-terminal helical repeats domain-containing protein</fullName>
    </recommendedName>
</protein>
<gene>
    <name evidence="3" type="ORF">TVY486_1006930</name>
</gene>
<evidence type="ECO:0000313" key="3">
    <source>
        <dbReference type="EMBL" id="CCC51646.1"/>
    </source>
</evidence>
<dbReference type="OMA" id="CSYYYEG"/>
<dbReference type="PANTHER" id="PTHR10758:SF1">
    <property type="entry name" value="COP9 SIGNALOSOME COMPLEX SUBUNIT 3"/>
    <property type="match status" value="1"/>
</dbReference>
<dbReference type="Pfam" id="PF22788">
    <property type="entry name" value="COP9_hel_rpt"/>
    <property type="match status" value="1"/>
</dbReference>
<keyword evidence="1" id="KW-0963">Cytoplasm</keyword>
<dbReference type="PANTHER" id="PTHR10758">
    <property type="entry name" value="26S PROTEASOME NON-ATPASE REGULATORY SUBUNIT 3/COP9 SIGNALOSOME COMPLEX SUBUNIT 3"/>
    <property type="match status" value="1"/>
</dbReference>
<proteinExistence type="predicted"/>
<organism evidence="3">
    <name type="scientific">Trypanosoma vivax (strain Y486)</name>
    <dbReference type="NCBI Taxonomy" id="1055687"/>
    <lineage>
        <taxon>Eukaryota</taxon>
        <taxon>Discoba</taxon>
        <taxon>Euglenozoa</taxon>
        <taxon>Kinetoplastea</taxon>
        <taxon>Metakinetoplastina</taxon>
        <taxon>Trypanosomatida</taxon>
        <taxon>Trypanosomatidae</taxon>
        <taxon>Trypanosoma</taxon>
        <taxon>Duttonella</taxon>
    </lineage>
</organism>